<keyword evidence="4" id="KW-1185">Reference proteome</keyword>
<feature type="domain" description="CSD" evidence="2">
    <location>
        <begin position="2"/>
        <end position="67"/>
    </location>
</feature>
<dbReference type="EMBL" id="NQJD01000001">
    <property type="protein sequence ID" value="TAA76219.1"/>
    <property type="molecule type" value="Genomic_DNA"/>
</dbReference>
<dbReference type="InterPro" id="IPR011129">
    <property type="entry name" value="CSD"/>
</dbReference>
<feature type="transmembrane region" description="Helical" evidence="1">
    <location>
        <begin position="76"/>
        <end position="96"/>
    </location>
</feature>
<dbReference type="AlphaFoldDB" id="A0A521G5D2"/>
<dbReference type="PROSITE" id="PS51857">
    <property type="entry name" value="CSD_2"/>
    <property type="match status" value="1"/>
</dbReference>
<evidence type="ECO:0000313" key="3">
    <source>
        <dbReference type="EMBL" id="TAA76219.1"/>
    </source>
</evidence>
<dbReference type="InterPro" id="IPR010718">
    <property type="entry name" value="DUF1294"/>
</dbReference>
<dbReference type="GO" id="GO:0005829">
    <property type="term" value="C:cytosol"/>
    <property type="evidence" value="ECO:0007669"/>
    <property type="project" value="UniProtKB-ARBA"/>
</dbReference>
<dbReference type="CDD" id="cd04458">
    <property type="entry name" value="CSP_CDS"/>
    <property type="match status" value="1"/>
</dbReference>
<dbReference type="InterPro" id="IPR012340">
    <property type="entry name" value="NA-bd_OB-fold"/>
</dbReference>
<proteinExistence type="predicted"/>
<evidence type="ECO:0000256" key="1">
    <source>
        <dbReference type="SAM" id="Phobius"/>
    </source>
</evidence>
<comment type="caution">
    <text evidence="3">The sequence shown here is derived from an EMBL/GenBank/DDBJ whole genome shotgun (WGS) entry which is preliminary data.</text>
</comment>
<evidence type="ECO:0000259" key="2">
    <source>
        <dbReference type="PROSITE" id="PS51857"/>
    </source>
</evidence>
<dbReference type="Gene3D" id="2.40.50.140">
    <property type="entry name" value="Nucleic acid-binding proteins"/>
    <property type="match status" value="1"/>
</dbReference>
<protein>
    <submittedName>
        <fullName evidence="3">Uncharacterized membrane protein YsdA, DUF1294 family</fullName>
    </submittedName>
</protein>
<keyword evidence="1" id="KW-0812">Transmembrane</keyword>
<dbReference type="Pfam" id="PF00313">
    <property type="entry name" value="CSD"/>
    <property type="match status" value="1"/>
</dbReference>
<reference evidence="3" key="1">
    <citation type="submission" date="2017-07" db="EMBL/GenBank/DDBJ databases">
        <title>The cable genome - Insights into the physiology and evolution of filamentous bacteria capable of sulfide oxidation via long distance electron transfer.</title>
        <authorList>
            <person name="Thorup C."/>
            <person name="Bjerg J.T."/>
            <person name="Schreiber L."/>
            <person name="Nielsen L.P."/>
            <person name="Kjeldsen K.U."/>
            <person name="Boesen T."/>
            <person name="Boggild A."/>
            <person name="Meysman F."/>
            <person name="Geelhoed J."/>
            <person name="Schramm A."/>
        </authorList>
    </citation>
    <scope>NUCLEOTIDE SEQUENCE [LARGE SCALE GENOMIC DNA]</scope>
    <source>
        <strain evidence="3">GS</strain>
    </source>
</reference>
<accession>A0A521G5D2</accession>
<keyword evidence="1" id="KW-0472">Membrane</keyword>
<dbReference type="Pfam" id="PF06961">
    <property type="entry name" value="DUF1294"/>
    <property type="match status" value="1"/>
</dbReference>
<sequence>MRNQGTLTSWNDEKGFGFITPDDDSRQIFVRIKSFSNRGRRPKINQAVNYTLSSDSKGRPCAANVLFAGKQRTSRIGSSVIALLFIATVAFSSFHLNKIPRLIFWWYVIASLLTFIIYSRDKTAAKNGSWRTPESSLHLLALLCGWPGALIAQQILRHKSKKQAFRVVFWITVLLNCGAFVLLFIPEVSVEVQYWFDVKLKFWISNTVKQFLFKYIKID</sequence>
<dbReference type="Proteomes" id="UP000316238">
    <property type="component" value="Unassembled WGS sequence"/>
</dbReference>
<name>A0A521G5D2_9BACT</name>
<dbReference type="InterPro" id="IPR002059">
    <property type="entry name" value="CSP_DNA-bd"/>
</dbReference>
<dbReference type="SMART" id="SM00357">
    <property type="entry name" value="CSP"/>
    <property type="match status" value="1"/>
</dbReference>
<dbReference type="SUPFAM" id="SSF50249">
    <property type="entry name" value="Nucleic acid-binding proteins"/>
    <property type="match status" value="1"/>
</dbReference>
<dbReference type="GO" id="GO:0003676">
    <property type="term" value="F:nucleic acid binding"/>
    <property type="evidence" value="ECO:0007669"/>
    <property type="project" value="InterPro"/>
</dbReference>
<evidence type="ECO:0000313" key="4">
    <source>
        <dbReference type="Proteomes" id="UP000316238"/>
    </source>
</evidence>
<feature type="transmembrane region" description="Helical" evidence="1">
    <location>
        <begin position="102"/>
        <end position="119"/>
    </location>
</feature>
<keyword evidence="1" id="KW-1133">Transmembrane helix</keyword>
<feature type="transmembrane region" description="Helical" evidence="1">
    <location>
        <begin position="167"/>
        <end position="185"/>
    </location>
</feature>
<organism evidence="3 4">
    <name type="scientific">Candidatus Electronema aureum</name>
    <dbReference type="NCBI Taxonomy" id="2005002"/>
    <lineage>
        <taxon>Bacteria</taxon>
        <taxon>Pseudomonadati</taxon>
        <taxon>Thermodesulfobacteriota</taxon>
        <taxon>Desulfobulbia</taxon>
        <taxon>Desulfobulbales</taxon>
        <taxon>Desulfobulbaceae</taxon>
        <taxon>Candidatus Electronema</taxon>
    </lineage>
</organism>
<gene>
    <name evidence="3" type="ORF">CDV28_101118</name>
</gene>